<feature type="region of interest" description="Disordered" evidence="1">
    <location>
        <begin position="313"/>
        <end position="345"/>
    </location>
</feature>
<dbReference type="PANTHER" id="PTHR33416">
    <property type="entry name" value="NUCLEAR PORE COMPLEX PROTEIN NUP1"/>
    <property type="match status" value="1"/>
</dbReference>
<dbReference type="GO" id="GO:0005635">
    <property type="term" value="C:nuclear envelope"/>
    <property type="evidence" value="ECO:0007669"/>
    <property type="project" value="TreeGrafter"/>
</dbReference>
<protein>
    <submittedName>
        <fullName evidence="2">Uncharacterized protein</fullName>
    </submittedName>
</protein>
<feature type="region of interest" description="Disordered" evidence="1">
    <location>
        <begin position="171"/>
        <end position="213"/>
    </location>
</feature>
<sequence length="345" mass="36752">MESSAAGGDPPPRPSESGGASPPAPPPPPARGWLAGLVSGAGRILAAVLGPESSSSGSGSIDAAGSSGGDSPALSRPPGPHGQGDNDGTDHGDSTLFPLKSNQLNQGEKETALKDYAGSLAIVSEIEPKDAIMQLLMQETYSRSECSSFIKIIQERVFDSDSSARKAGRQAVDGYSSFNPNESSPATSSLPIHGHGFDNSTAAGTIPKTDESPFIRNADNIQPVLKRNCSVREDLYEEVRRARPKINGNSLSISKFKQVDVIRNHPDSREQLTTKNLNASRDEKRLLPDVFGANNLTYPNIISKVENADEILDVPNRPPTVTPQPFDSSSSQAGRDQKKLWHYNT</sequence>
<evidence type="ECO:0000313" key="2">
    <source>
        <dbReference type="EMBL" id="JAD77604.1"/>
    </source>
</evidence>
<feature type="region of interest" description="Disordered" evidence="1">
    <location>
        <begin position="1"/>
        <end position="35"/>
    </location>
</feature>
<feature type="compositionally biased region" description="Polar residues" evidence="1">
    <location>
        <begin position="323"/>
        <end position="334"/>
    </location>
</feature>
<dbReference type="GO" id="GO:0071763">
    <property type="term" value="P:nuclear membrane organization"/>
    <property type="evidence" value="ECO:0007669"/>
    <property type="project" value="TreeGrafter"/>
</dbReference>
<accession>A0A0A9CMW5</accession>
<reference evidence="2" key="1">
    <citation type="submission" date="2014-09" db="EMBL/GenBank/DDBJ databases">
        <authorList>
            <person name="Magalhaes I.L.F."/>
            <person name="Oliveira U."/>
            <person name="Santos F.R."/>
            <person name="Vidigal T.H.D.A."/>
            <person name="Brescovit A.D."/>
            <person name="Santos A.J."/>
        </authorList>
    </citation>
    <scope>NUCLEOTIDE SEQUENCE</scope>
    <source>
        <tissue evidence="2">Shoot tissue taken approximately 20 cm above the soil surface</tissue>
    </source>
</reference>
<reference evidence="2" key="2">
    <citation type="journal article" date="2015" name="Data Brief">
        <title>Shoot transcriptome of the giant reed, Arundo donax.</title>
        <authorList>
            <person name="Barrero R.A."/>
            <person name="Guerrero F.D."/>
            <person name="Moolhuijzen P."/>
            <person name="Goolsby J.A."/>
            <person name="Tidwell J."/>
            <person name="Bellgard S.E."/>
            <person name="Bellgard M.I."/>
        </authorList>
    </citation>
    <scope>NUCLEOTIDE SEQUENCE</scope>
    <source>
        <tissue evidence="2">Shoot tissue taken approximately 20 cm above the soil surface</tissue>
    </source>
</reference>
<organism evidence="2">
    <name type="scientific">Arundo donax</name>
    <name type="common">Giant reed</name>
    <name type="synonym">Donax arundinaceus</name>
    <dbReference type="NCBI Taxonomy" id="35708"/>
    <lineage>
        <taxon>Eukaryota</taxon>
        <taxon>Viridiplantae</taxon>
        <taxon>Streptophyta</taxon>
        <taxon>Embryophyta</taxon>
        <taxon>Tracheophyta</taxon>
        <taxon>Spermatophyta</taxon>
        <taxon>Magnoliopsida</taxon>
        <taxon>Liliopsida</taxon>
        <taxon>Poales</taxon>
        <taxon>Poaceae</taxon>
        <taxon>PACMAD clade</taxon>
        <taxon>Arundinoideae</taxon>
        <taxon>Arundineae</taxon>
        <taxon>Arundo</taxon>
    </lineage>
</organism>
<name>A0A0A9CMW5_ARUDO</name>
<dbReference type="AlphaFoldDB" id="A0A0A9CMW5"/>
<feature type="compositionally biased region" description="Low complexity" evidence="1">
    <location>
        <begin position="53"/>
        <end position="71"/>
    </location>
</feature>
<proteinExistence type="predicted"/>
<dbReference type="EMBL" id="GBRH01220291">
    <property type="protein sequence ID" value="JAD77604.1"/>
    <property type="molecule type" value="Transcribed_RNA"/>
</dbReference>
<dbReference type="PANTHER" id="PTHR33416:SF14">
    <property type="entry name" value="OS06G0658500 PROTEIN"/>
    <property type="match status" value="1"/>
</dbReference>
<feature type="region of interest" description="Disordered" evidence="1">
    <location>
        <begin position="50"/>
        <end position="100"/>
    </location>
</feature>
<feature type="compositionally biased region" description="Polar residues" evidence="1">
    <location>
        <begin position="176"/>
        <end position="190"/>
    </location>
</feature>
<evidence type="ECO:0000256" key="1">
    <source>
        <dbReference type="SAM" id="MobiDB-lite"/>
    </source>
</evidence>